<dbReference type="RefSeq" id="WP_248392718.1">
    <property type="nucleotide sequence ID" value="NZ_CP096203.1"/>
</dbReference>
<accession>A0ABY4K6T8</accession>
<dbReference type="Pfam" id="PF00027">
    <property type="entry name" value="cNMP_binding"/>
    <property type="match status" value="1"/>
</dbReference>
<sequence length="181" mass="21267">MLKQLGNFSDAEMHFLDNQLYTRYLDKNEILDESGSISTSLFYIVKGSFYQYYRNEYVEEEIITDLHVEGEWAINLQSLVMQQPAKATLKAFEKSEVRELKLQDLHELIAVSQRFLQFNKLLNAPNLKMDFYNENMSPAEKYNHLLQTKPQLIQTFPLSMIASFLKIRPETLSRVRANITF</sequence>
<evidence type="ECO:0000313" key="3">
    <source>
        <dbReference type="Proteomes" id="UP000830552"/>
    </source>
</evidence>
<organism evidence="2 3">
    <name type="scientific">Chryseobacterium nepalense</name>
    <dbReference type="NCBI Taxonomy" id="1854498"/>
    <lineage>
        <taxon>Bacteria</taxon>
        <taxon>Pseudomonadati</taxon>
        <taxon>Bacteroidota</taxon>
        <taxon>Flavobacteriia</taxon>
        <taxon>Flavobacteriales</taxon>
        <taxon>Weeksellaceae</taxon>
        <taxon>Chryseobacterium group</taxon>
        <taxon>Chryseobacterium</taxon>
    </lineage>
</organism>
<evidence type="ECO:0000259" key="1">
    <source>
        <dbReference type="PROSITE" id="PS50042"/>
    </source>
</evidence>
<dbReference type="Gene3D" id="2.60.120.10">
    <property type="entry name" value="Jelly Rolls"/>
    <property type="match status" value="1"/>
</dbReference>
<protein>
    <submittedName>
        <fullName evidence="2">Cyclic nucleotide-binding domain-containing protein</fullName>
    </submittedName>
</protein>
<evidence type="ECO:0000313" key="2">
    <source>
        <dbReference type="EMBL" id="UPQ76076.1"/>
    </source>
</evidence>
<dbReference type="EMBL" id="CP096203">
    <property type="protein sequence ID" value="UPQ76076.1"/>
    <property type="molecule type" value="Genomic_DNA"/>
</dbReference>
<reference evidence="2" key="1">
    <citation type="submission" date="2022-04" db="EMBL/GenBank/DDBJ databases">
        <title>Evolutionary, genomic, and biogeographic characterization of Chryseobacterium nepalense represented by a plastic-degrading bacterium AC3.</title>
        <authorList>
            <person name="Yin Z."/>
            <person name="Liu X."/>
            <person name="Wang D."/>
            <person name="Xie Z."/>
        </authorList>
    </citation>
    <scope>NUCLEOTIDE SEQUENCE</scope>
    <source>
        <strain evidence="2">AC3</strain>
    </source>
</reference>
<dbReference type="PROSITE" id="PS50042">
    <property type="entry name" value="CNMP_BINDING_3"/>
    <property type="match status" value="1"/>
</dbReference>
<dbReference type="InterPro" id="IPR000595">
    <property type="entry name" value="cNMP-bd_dom"/>
</dbReference>
<feature type="domain" description="Cyclic nucleotide-binding" evidence="1">
    <location>
        <begin position="4"/>
        <end position="109"/>
    </location>
</feature>
<name>A0ABY4K6T8_9FLAO</name>
<proteinExistence type="predicted"/>
<keyword evidence="3" id="KW-1185">Reference proteome</keyword>
<dbReference type="InterPro" id="IPR014710">
    <property type="entry name" value="RmlC-like_jellyroll"/>
</dbReference>
<gene>
    <name evidence="2" type="ORF">M0D58_00695</name>
</gene>
<dbReference type="Proteomes" id="UP000830552">
    <property type="component" value="Chromosome"/>
</dbReference>
<dbReference type="InterPro" id="IPR018490">
    <property type="entry name" value="cNMP-bd_dom_sf"/>
</dbReference>
<dbReference type="SUPFAM" id="SSF51206">
    <property type="entry name" value="cAMP-binding domain-like"/>
    <property type="match status" value="1"/>
</dbReference>